<protein>
    <submittedName>
        <fullName evidence="8">Putative sulfatase protein</fullName>
    </submittedName>
</protein>
<keyword evidence="3" id="KW-0479">Metal-binding</keyword>
<evidence type="ECO:0000256" key="3">
    <source>
        <dbReference type="ARBA" id="ARBA00022723"/>
    </source>
</evidence>
<evidence type="ECO:0000256" key="2">
    <source>
        <dbReference type="ARBA" id="ARBA00008779"/>
    </source>
</evidence>
<dbReference type="OrthoDB" id="9765065at2"/>
<dbReference type="eggNOG" id="COG3119">
    <property type="taxonomic scope" value="Bacteria"/>
</dbReference>
<evidence type="ECO:0000256" key="4">
    <source>
        <dbReference type="ARBA" id="ARBA00022729"/>
    </source>
</evidence>
<evidence type="ECO:0000256" key="5">
    <source>
        <dbReference type="ARBA" id="ARBA00022801"/>
    </source>
</evidence>
<dbReference type="GO" id="GO:0004065">
    <property type="term" value="F:arylsulfatase activity"/>
    <property type="evidence" value="ECO:0007669"/>
    <property type="project" value="TreeGrafter"/>
</dbReference>
<keyword evidence="5" id="KW-0378">Hydrolase</keyword>
<dbReference type="GO" id="GO:0046872">
    <property type="term" value="F:metal ion binding"/>
    <property type="evidence" value="ECO:0007669"/>
    <property type="project" value="UniProtKB-KW"/>
</dbReference>
<comment type="caution">
    <text evidence="8">The sequence shown here is derived from an EMBL/GenBank/DDBJ whole genome shotgun (WGS) entry which is preliminary data.</text>
</comment>
<evidence type="ECO:0000259" key="7">
    <source>
        <dbReference type="Pfam" id="PF00884"/>
    </source>
</evidence>
<dbReference type="AlphaFoldDB" id="A6DID9"/>
<comment type="cofactor">
    <cofactor evidence="1">
        <name>Ca(2+)</name>
        <dbReference type="ChEBI" id="CHEBI:29108"/>
    </cofactor>
</comment>
<dbReference type="Gene3D" id="3.30.1120.10">
    <property type="match status" value="1"/>
</dbReference>
<keyword evidence="4" id="KW-0732">Signal</keyword>
<dbReference type="InterPro" id="IPR050738">
    <property type="entry name" value="Sulfatase"/>
</dbReference>
<organism evidence="8 9">
    <name type="scientific">Lentisphaera araneosa HTCC2155</name>
    <dbReference type="NCBI Taxonomy" id="313628"/>
    <lineage>
        <taxon>Bacteria</taxon>
        <taxon>Pseudomonadati</taxon>
        <taxon>Lentisphaerota</taxon>
        <taxon>Lentisphaeria</taxon>
        <taxon>Lentisphaerales</taxon>
        <taxon>Lentisphaeraceae</taxon>
        <taxon>Lentisphaera</taxon>
    </lineage>
</organism>
<proteinExistence type="inferred from homology"/>
<evidence type="ECO:0000256" key="1">
    <source>
        <dbReference type="ARBA" id="ARBA00001913"/>
    </source>
</evidence>
<name>A6DID9_9BACT</name>
<dbReference type="CDD" id="cd16144">
    <property type="entry name" value="ARS_like"/>
    <property type="match status" value="1"/>
</dbReference>
<evidence type="ECO:0000313" key="8">
    <source>
        <dbReference type="EMBL" id="EDM28793.1"/>
    </source>
</evidence>
<dbReference type="Pfam" id="PF00884">
    <property type="entry name" value="Sulfatase"/>
    <property type="match status" value="1"/>
</dbReference>
<reference evidence="8 9" key="1">
    <citation type="journal article" date="2010" name="J. Bacteriol.">
        <title>Genome sequence of Lentisphaera araneosa HTCC2155T, the type species of the order Lentisphaerales in the phylum Lentisphaerae.</title>
        <authorList>
            <person name="Thrash J.C."/>
            <person name="Cho J.C."/>
            <person name="Vergin K.L."/>
            <person name="Morris R.M."/>
            <person name="Giovannoni S.J."/>
        </authorList>
    </citation>
    <scope>NUCLEOTIDE SEQUENCE [LARGE SCALE GENOMIC DNA]</scope>
    <source>
        <strain evidence="8 9">HTCC2155</strain>
    </source>
</reference>
<gene>
    <name evidence="8" type="ORF">LNTAR_09489</name>
</gene>
<keyword evidence="9" id="KW-1185">Reference proteome</keyword>
<dbReference type="InterPro" id="IPR000917">
    <property type="entry name" value="Sulfatase_N"/>
</dbReference>
<dbReference type="PANTHER" id="PTHR42693">
    <property type="entry name" value="ARYLSULFATASE FAMILY MEMBER"/>
    <property type="match status" value="1"/>
</dbReference>
<dbReference type="Gene3D" id="3.40.720.10">
    <property type="entry name" value="Alkaline Phosphatase, subunit A"/>
    <property type="match status" value="1"/>
</dbReference>
<dbReference type="SUPFAM" id="SSF53649">
    <property type="entry name" value="Alkaline phosphatase-like"/>
    <property type="match status" value="1"/>
</dbReference>
<dbReference type="PANTHER" id="PTHR42693:SF42">
    <property type="entry name" value="ARYLSULFATASE G"/>
    <property type="match status" value="1"/>
</dbReference>
<comment type="similarity">
    <text evidence="2">Belongs to the sulfatase family.</text>
</comment>
<accession>A6DID9</accession>
<sequence>MLNHFIKSCTILGTFLTLAGTQVSAQDKKPNIVFFITDDYGWQDTSEPMWTEQTELNKIFRTPNMERLADQGVKFTNAYTASSVCAASRISILTGQNPVRHGTTFITGERYGYAKNSKTLKSAKQDIEGIQQGDILLPALLKETGYRTICIGKAHFGMGFSADPLNLGFDRKHYANESGSPIGRRFGGRDPYHVKRDGEQVHLSEALTLEAKKEISDAVKEEKPFFLYLSHYAIHTPIIEDKRFSKNYPNLDTKIRAYVTLVEGADKSLGDVMDHIEKLGIAEDTLFIWTADNGGLRSNAPMKGLKNDAYEGGHRIPNMVAWGAQDETRVHQKRMPLKPGRVENRPYIHQDWMPTLLSLAGAQHPKPDLLDGYDITELLSGKDIDSRPNLFFWHEPNFWMRSGPESSIREGKWKLIYFYAKQQWELYDLNADIGEKNNLLRKFPEISDRLARKLIKHLKDNKANYPTDIKSGEEQPPLLPSST</sequence>
<dbReference type="STRING" id="313628.LNTAR_09489"/>
<feature type="domain" description="Sulfatase N-terminal" evidence="7">
    <location>
        <begin position="30"/>
        <end position="362"/>
    </location>
</feature>
<dbReference type="Proteomes" id="UP000004947">
    <property type="component" value="Unassembled WGS sequence"/>
</dbReference>
<evidence type="ECO:0000256" key="6">
    <source>
        <dbReference type="ARBA" id="ARBA00022837"/>
    </source>
</evidence>
<dbReference type="InterPro" id="IPR017850">
    <property type="entry name" value="Alkaline_phosphatase_core_sf"/>
</dbReference>
<keyword evidence="6" id="KW-0106">Calcium</keyword>
<dbReference type="EMBL" id="ABCK01000004">
    <property type="protein sequence ID" value="EDM28793.1"/>
    <property type="molecule type" value="Genomic_DNA"/>
</dbReference>
<dbReference type="RefSeq" id="WP_007277670.1">
    <property type="nucleotide sequence ID" value="NZ_ABCK01000004.1"/>
</dbReference>
<evidence type="ECO:0000313" key="9">
    <source>
        <dbReference type="Proteomes" id="UP000004947"/>
    </source>
</evidence>